<gene>
    <name evidence="5" type="ORF">A3J47_04405</name>
</gene>
<dbReference type="NCBIfam" id="TIGR01024">
    <property type="entry name" value="rplS_bact"/>
    <property type="match status" value="1"/>
</dbReference>
<dbReference type="PIRSF" id="PIRSF002191">
    <property type="entry name" value="Ribosomal_L19"/>
    <property type="match status" value="1"/>
</dbReference>
<evidence type="ECO:0000256" key="3">
    <source>
        <dbReference type="ARBA" id="ARBA00023274"/>
    </source>
</evidence>
<dbReference type="AlphaFoldDB" id="A0A1F8FLV8"/>
<dbReference type="Pfam" id="PF01245">
    <property type="entry name" value="Ribosomal_L19"/>
    <property type="match status" value="1"/>
</dbReference>
<proteinExistence type="inferred from homology"/>
<keyword evidence="2 5" id="KW-0689">Ribosomal protein</keyword>
<name>A0A1F8FLV8_9BACT</name>
<reference evidence="5 6" key="1">
    <citation type="journal article" date="2016" name="Nat. Commun.">
        <title>Thousands of microbial genomes shed light on interconnected biogeochemical processes in an aquifer system.</title>
        <authorList>
            <person name="Anantharaman K."/>
            <person name="Brown C.T."/>
            <person name="Hug L.A."/>
            <person name="Sharon I."/>
            <person name="Castelle C.J."/>
            <person name="Probst A.J."/>
            <person name="Thomas B.C."/>
            <person name="Singh A."/>
            <person name="Wilkins M.J."/>
            <person name="Karaoz U."/>
            <person name="Brodie E.L."/>
            <person name="Williams K.H."/>
            <person name="Hubbard S.S."/>
            <person name="Banfield J.F."/>
        </authorList>
    </citation>
    <scope>NUCLEOTIDE SEQUENCE [LARGE SCALE GENOMIC DNA]</scope>
</reference>
<keyword evidence="3 4" id="KW-0687">Ribonucleoprotein</keyword>
<dbReference type="GO" id="GO:0006412">
    <property type="term" value="P:translation"/>
    <property type="evidence" value="ECO:0007669"/>
    <property type="project" value="InterPro"/>
</dbReference>
<dbReference type="InterPro" id="IPR038657">
    <property type="entry name" value="Ribosomal_bL19_sf"/>
</dbReference>
<dbReference type="Gene3D" id="2.30.30.790">
    <property type="match status" value="1"/>
</dbReference>
<dbReference type="GO" id="GO:0022625">
    <property type="term" value="C:cytosolic large ribosomal subunit"/>
    <property type="evidence" value="ECO:0007669"/>
    <property type="project" value="TreeGrafter"/>
</dbReference>
<accession>A0A1F8FLV8</accession>
<evidence type="ECO:0000256" key="4">
    <source>
        <dbReference type="RuleBase" id="RU000559"/>
    </source>
</evidence>
<dbReference type="PANTHER" id="PTHR15680:SF9">
    <property type="entry name" value="LARGE RIBOSOMAL SUBUNIT PROTEIN BL19M"/>
    <property type="match status" value="1"/>
</dbReference>
<protein>
    <recommendedName>
        <fullName evidence="4">50S ribosomal protein L19</fullName>
    </recommendedName>
</protein>
<evidence type="ECO:0000313" key="5">
    <source>
        <dbReference type="EMBL" id="OGN14001.1"/>
    </source>
</evidence>
<evidence type="ECO:0000313" key="6">
    <source>
        <dbReference type="Proteomes" id="UP000176581"/>
    </source>
</evidence>
<dbReference type="PANTHER" id="PTHR15680">
    <property type="entry name" value="RIBOSOMAL PROTEIN L19"/>
    <property type="match status" value="1"/>
</dbReference>
<dbReference type="PRINTS" id="PR00061">
    <property type="entry name" value="RIBOSOMALL19"/>
</dbReference>
<evidence type="ECO:0000256" key="1">
    <source>
        <dbReference type="ARBA" id="ARBA00005781"/>
    </source>
</evidence>
<dbReference type="EMBL" id="MGJV01000029">
    <property type="protein sequence ID" value="OGN14001.1"/>
    <property type="molecule type" value="Genomic_DNA"/>
</dbReference>
<sequence>MDKLSLFNRNNSGQNPSASWRTDLKTGWTVKVYQKIKEGDKSRIQAFEGIIIARKHGNEPGGTITVRKVSGGIGVEKTFPLHLPTITKIDVVKKAGTRKSKLYYLRDKSARETRKKIKAKQNTLNKEVNPA</sequence>
<dbReference type="SUPFAM" id="SSF50104">
    <property type="entry name" value="Translation proteins SH3-like domain"/>
    <property type="match status" value="1"/>
</dbReference>
<dbReference type="GO" id="GO:0003735">
    <property type="term" value="F:structural constituent of ribosome"/>
    <property type="evidence" value="ECO:0007669"/>
    <property type="project" value="InterPro"/>
</dbReference>
<dbReference type="Proteomes" id="UP000176581">
    <property type="component" value="Unassembled WGS sequence"/>
</dbReference>
<dbReference type="InterPro" id="IPR001857">
    <property type="entry name" value="Ribosomal_bL19"/>
</dbReference>
<dbReference type="InterPro" id="IPR008991">
    <property type="entry name" value="Translation_prot_SH3-like_sf"/>
</dbReference>
<organism evidence="5 6">
    <name type="scientific">Candidatus Yanofskybacteria bacterium RIFCSPHIGHO2_02_FULL_43_22</name>
    <dbReference type="NCBI Taxonomy" id="1802681"/>
    <lineage>
        <taxon>Bacteria</taxon>
        <taxon>Candidatus Yanofskyibacteriota</taxon>
    </lineage>
</organism>
<evidence type="ECO:0000256" key="2">
    <source>
        <dbReference type="ARBA" id="ARBA00022980"/>
    </source>
</evidence>
<comment type="function">
    <text evidence="4">This protein is located at the 30S-50S ribosomal subunit interface and may play a role in the structure and function of the aminoacyl-tRNA binding site.</text>
</comment>
<comment type="caution">
    <text evidence="5">The sequence shown here is derived from an EMBL/GenBank/DDBJ whole genome shotgun (WGS) entry which is preliminary data.</text>
</comment>
<comment type="similarity">
    <text evidence="1 4">Belongs to the bacterial ribosomal protein bL19 family.</text>
</comment>